<organism evidence="3 4">
    <name type="scientific">Sphingomonas vulcanisoli</name>
    <dbReference type="NCBI Taxonomy" id="1658060"/>
    <lineage>
        <taxon>Bacteria</taxon>
        <taxon>Pseudomonadati</taxon>
        <taxon>Pseudomonadota</taxon>
        <taxon>Alphaproteobacteria</taxon>
        <taxon>Sphingomonadales</taxon>
        <taxon>Sphingomonadaceae</taxon>
        <taxon>Sphingomonas</taxon>
    </lineage>
</organism>
<gene>
    <name evidence="3" type="ORF">FHS31_001365</name>
</gene>
<evidence type="ECO:0000313" key="4">
    <source>
        <dbReference type="Proteomes" id="UP000727456"/>
    </source>
</evidence>
<feature type="compositionally biased region" description="Low complexity" evidence="1">
    <location>
        <begin position="47"/>
        <end position="59"/>
    </location>
</feature>
<evidence type="ECO:0000256" key="1">
    <source>
        <dbReference type="SAM" id="MobiDB-lite"/>
    </source>
</evidence>
<protein>
    <submittedName>
        <fullName evidence="3">Uncharacterized protein</fullName>
    </submittedName>
</protein>
<dbReference type="EMBL" id="JAAOZC010000003">
    <property type="protein sequence ID" value="NIJ07755.1"/>
    <property type="molecule type" value="Genomic_DNA"/>
</dbReference>
<keyword evidence="2" id="KW-0732">Signal</keyword>
<proteinExistence type="predicted"/>
<dbReference type="RefSeq" id="WP_167072629.1">
    <property type="nucleotide sequence ID" value="NZ_JAAOZC010000003.1"/>
</dbReference>
<accession>A0ABX0TTX9</accession>
<feature type="signal peptide" evidence="2">
    <location>
        <begin position="1"/>
        <end position="23"/>
    </location>
</feature>
<dbReference type="Proteomes" id="UP000727456">
    <property type="component" value="Unassembled WGS sequence"/>
</dbReference>
<comment type="caution">
    <text evidence="3">The sequence shown here is derived from an EMBL/GenBank/DDBJ whole genome shotgun (WGS) entry which is preliminary data.</text>
</comment>
<sequence length="577" mass="59580">MLPRNRLLIAGAAALALAAAAIGQEQKPESLLPPGFSSAPPAPAPVVPDSSGAVPVPDVEAPLDNATETDEAAPDLPPAPPEIPPAARRSLDRVGASDIYGDQAFGSLDGRYVATLMRGIQAPIASRWAEIVLRRALLARTPAPAGEGQADWVADRAALLLRLGESNGARLLVQAVDVDMFSPRLRRVAIESALAGGDPAGLCPLPDGAETVGGDAVWPMIRAGCAALSNDAATANAMIGRGRPGDPIDHMLAEKLAGAGGARRAMPIDWTGVDSLTDWRFGLATALNILVPQPLLDASPSWFKAWAAQAPMIAASDRIPYARAAAVQGVLSAAELVDLYGRVMDEAGSIDTDSPSGRLRAAYLGDDDEARVAAMHSLWDGSQGEPDRYAAAILTARAAARIAPDTDRKADVVPILGSLFAAGLDVQAARWAPVVAQMKGEDGDRAWALLSVGAPRAPFQIDAARLQSYAKRAGDAGKQRTAMLAAALAGLGRLPVADAEKAAGTPLGRSVPLTNAFQRAVTGNAQGGAALLAAVAMQSPSWTGVPPSDFYRVIAGLRAAGMETEARMLAAEAMTRL</sequence>
<feature type="region of interest" description="Disordered" evidence="1">
    <location>
        <begin position="29"/>
        <end position="61"/>
    </location>
</feature>
<evidence type="ECO:0000256" key="2">
    <source>
        <dbReference type="SAM" id="SignalP"/>
    </source>
</evidence>
<name>A0ABX0TTX9_9SPHN</name>
<evidence type="ECO:0000313" key="3">
    <source>
        <dbReference type="EMBL" id="NIJ07755.1"/>
    </source>
</evidence>
<feature type="chain" id="PRO_5047032854" evidence="2">
    <location>
        <begin position="24"/>
        <end position="577"/>
    </location>
</feature>
<reference evidence="3 4" key="1">
    <citation type="submission" date="2020-03" db="EMBL/GenBank/DDBJ databases">
        <title>Genomic Encyclopedia of Type Strains, Phase III (KMG-III): the genomes of soil and plant-associated and newly described type strains.</title>
        <authorList>
            <person name="Whitman W."/>
        </authorList>
    </citation>
    <scope>NUCLEOTIDE SEQUENCE [LARGE SCALE GENOMIC DNA]</scope>
    <source>
        <strain evidence="3 4">CECT 8804</strain>
    </source>
</reference>
<keyword evidence="4" id="KW-1185">Reference proteome</keyword>